<feature type="compositionally biased region" description="Low complexity" evidence="5">
    <location>
        <begin position="211"/>
        <end position="229"/>
    </location>
</feature>
<accession>A0A0J9X4E3</accession>
<feature type="region of interest" description="Disordered" evidence="5">
    <location>
        <begin position="143"/>
        <end position="259"/>
    </location>
</feature>
<dbReference type="InterPro" id="IPR012677">
    <property type="entry name" value="Nucleotide-bd_a/b_plait_sf"/>
</dbReference>
<feature type="compositionally biased region" description="Acidic residues" evidence="5">
    <location>
        <begin position="317"/>
        <end position="331"/>
    </location>
</feature>
<feature type="compositionally biased region" description="Basic and acidic residues" evidence="5">
    <location>
        <begin position="154"/>
        <end position="167"/>
    </location>
</feature>
<proteinExistence type="predicted"/>
<gene>
    <name evidence="7" type="ORF">BN980_GECA02s08733g</name>
</gene>
<feature type="compositionally biased region" description="Low complexity" evidence="5">
    <location>
        <begin position="168"/>
        <end position="201"/>
    </location>
</feature>
<feature type="compositionally biased region" description="Basic and acidic residues" evidence="5">
    <location>
        <begin position="332"/>
        <end position="342"/>
    </location>
</feature>
<evidence type="ECO:0000256" key="4">
    <source>
        <dbReference type="SAM" id="Coils"/>
    </source>
</evidence>
<reference evidence="7" key="1">
    <citation type="submission" date="2014-03" db="EMBL/GenBank/DDBJ databases">
        <authorList>
            <person name="Casaregola S."/>
        </authorList>
    </citation>
    <scope>NUCLEOTIDE SEQUENCE [LARGE SCALE GENOMIC DNA]</scope>
    <source>
        <strain evidence="7">CLIB 918</strain>
    </source>
</reference>
<dbReference type="PANTHER" id="PTHR23236">
    <property type="entry name" value="EUKARYOTIC TRANSLATION INITIATION FACTOR 4B/4H"/>
    <property type="match status" value="1"/>
</dbReference>
<feature type="compositionally biased region" description="Basic and acidic residues" evidence="5">
    <location>
        <begin position="243"/>
        <end position="252"/>
    </location>
</feature>
<organism evidence="7 8">
    <name type="scientific">Geotrichum candidum</name>
    <name type="common">Oospora lactis</name>
    <name type="synonym">Dipodascus geotrichum</name>
    <dbReference type="NCBI Taxonomy" id="1173061"/>
    <lineage>
        <taxon>Eukaryota</taxon>
        <taxon>Fungi</taxon>
        <taxon>Dikarya</taxon>
        <taxon>Ascomycota</taxon>
        <taxon>Saccharomycotina</taxon>
        <taxon>Dipodascomycetes</taxon>
        <taxon>Dipodascales</taxon>
        <taxon>Dipodascaceae</taxon>
        <taxon>Geotrichum</taxon>
    </lineage>
</organism>
<evidence type="ECO:0000256" key="2">
    <source>
        <dbReference type="ARBA" id="ARBA00022884"/>
    </source>
</evidence>
<dbReference type="Pfam" id="PF00076">
    <property type="entry name" value="RRM_1"/>
    <property type="match status" value="1"/>
</dbReference>
<dbReference type="EMBL" id="CCBN010000002">
    <property type="protein sequence ID" value="CDO52289.1"/>
    <property type="molecule type" value="Genomic_DNA"/>
</dbReference>
<dbReference type="Proteomes" id="UP000242525">
    <property type="component" value="Unassembled WGS sequence"/>
</dbReference>
<protein>
    <recommendedName>
        <fullName evidence="6">RRM domain-containing protein</fullName>
    </recommendedName>
</protein>
<keyword evidence="1" id="KW-0677">Repeat</keyword>
<dbReference type="OrthoDB" id="4096934at2759"/>
<feature type="region of interest" description="Disordered" evidence="5">
    <location>
        <begin position="26"/>
        <end position="54"/>
    </location>
</feature>
<dbReference type="InterPro" id="IPR035979">
    <property type="entry name" value="RBD_domain_sf"/>
</dbReference>
<feature type="region of interest" description="Disordered" evidence="5">
    <location>
        <begin position="313"/>
        <end position="373"/>
    </location>
</feature>
<name>A0A0J9X4E3_GEOCN</name>
<comment type="caution">
    <text evidence="7">The sequence shown here is derived from an EMBL/GenBank/DDBJ whole genome shotgun (WGS) entry which is preliminary data.</text>
</comment>
<sequence>MSNFAKFQDIGSWADEVDADIAQEEYTGFKETNSSAANQAATSGVKAEEKEEEQQQPLFTAKFINLDWQTTEEEFRGLFSEPSLGITKIDFLYDKQNKPRGIAFIDFETEADLNKVVAEWNNHELNGRNIKVFAFDHNKPKTRTPITNNLTSEGGRDFSNWEKREPSFNRNNNNNNNNNMNTFNRTRPTNTFNSSNNTNSSFRRDEWKSNTPSTSTTPATTTPPASTEPARPRVKLNLAPRTKPLDVGEETSRPSSLFGAAKPVDTAKKIREIEERNAKLEQERLEREQKLAEKAQAEREAKAKLEAARKSFAALSTEDETAKDEEVEEEITSSRKKEDLTAAEKLMYAEATQEELDGDGWSVVGSGKRAGRR</sequence>
<evidence type="ECO:0000256" key="1">
    <source>
        <dbReference type="ARBA" id="ARBA00022737"/>
    </source>
</evidence>
<dbReference type="InterPro" id="IPR000504">
    <property type="entry name" value="RRM_dom"/>
</dbReference>
<dbReference type="Gene3D" id="3.30.70.330">
    <property type="match status" value="1"/>
</dbReference>
<dbReference type="GO" id="GO:0003723">
    <property type="term" value="F:RNA binding"/>
    <property type="evidence" value="ECO:0007669"/>
    <property type="project" value="UniProtKB-UniRule"/>
</dbReference>
<feature type="coiled-coil region" evidence="4">
    <location>
        <begin position="270"/>
        <end position="311"/>
    </location>
</feature>
<dbReference type="PANTHER" id="PTHR23236:SF119">
    <property type="entry name" value="NUCLEAR RNA-BINDING PROTEIN SART-3"/>
    <property type="match status" value="1"/>
</dbReference>
<evidence type="ECO:0000256" key="5">
    <source>
        <dbReference type="SAM" id="MobiDB-lite"/>
    </source>
</evidence>
<keyword evidence="8" id="KW-1185">Reference proteome</keyword>
<feature type="compositionally biased region" description="Low complexity" evidence="5">
    <location>
        <begin position="32"/>
        <end position="43"/>
    </location>
</feature>
<evidence type="ECO:0000313" key="7">
    <source>
        <dbReference type="EMBL" id="CDO52289.1"/>
    </source>
</evidence>
<keyword evidence="4" id="KW-0175">Coiled coil</keyword>
<evidence type="ECO:0000256" key="3">
    <source>
        <dbReference type="PROSITE-ProRule" id="PRU00176"/>
    </source>
</evidence>
<evidence type="ECO:0000259" key="6">
    <source>
        <dbReference type="PROSITE" id="PS50102"/>
    </source>
</evidence>
<dbReference type="STRING" id="1173061.A0A0J9X4E3"/>
<dbReference type="AlphaFoldDB" id="A0A0J9X4E3"/>
<dbReference type="PROSITE" id="PS50102">
    <property type="entry name" value="RRM"/>
    <property type="match status" value="1"/>
</dbReference>
<feature type="domain" description="RRM" evidence="6">
    <location>
        <begin position="59"/>
        <end position="132"/>
    </location>
</feature>
<dbReference type="CDD" id="cd00590">
    <property type="entry name" value="RRM_SF"/>
    <property type="match status" value="1"/>
</dbReference>
<dbReference type="SUPFAM" id="SSF54928">
    <property type="entry name" value="RNA-binding domain, RBD"/>
    <property type="match status" value="1"/>
</dbReference>
<keyword evidence="2 3" id="KW-0694">RNA-binding</keyword>
<dbReference type="SMART" id="SM00360">
    <property type="entry name" value="RRM"/>
    <property type="match status" value="1"/>
</dbReference>
<evidence type="ECO:0000313" key="8">
    <source>
        <dbReference type="Proteomes" id="UP000242525"/>
    </source>
</evidence>